<gene>
    <name evidence="2" type="ORF">JKP88DRAFT_129807</name>
</gene>
<dbReference type="Proteomes" id="UP000664859">
    <property type="component" value="Unassembled WGS sequence"/>
</dbReference>
<reference evidence="2" key="1">
    <citation type="submission" date="2021-02" db="EMBL/GenBank/DDBJ databases">
        <title>First Annotated Genome of the Yellow-green Alga Tribonema minus.</title>
        <authorList>
            <person name="Mahan K.M."/>
        </authorList>
    </citation>
    <scope>NUCLEOTIDE SEQUENCE</scope>
    <source>
        <strain evidence="2">UTEX B ZZ1240</strain>
    </source>
</reference>
<keyword evidence="3" id="KW-1185">Reference proteome</keyword>
<dbReference type="PANTHER" id="PTHR46361">
    <property type="entry name" value="ELECTRON CARRIER/ PROTEIN DISULFIDE OXIDOREDUCTASE"/>
    <property type="match status" value="1"/>
</dbReference>
<feature type="domain" description="DUF547" evidence="1">
    <location>
        <begin position="25"/>
        <end position="122"/>
    </location>
</feature>
<protein>
    <recommendedName>
        <fullName evidence="1">DUF547 domain-containing protein</fullName>
    </recommendedName>
</protein>
<proteinExistence type="predicted"/>
<dbReference type="InterPro" id="IPR006869">
    <property type="entry name" value="DUF547"/>
</dbReference>
<feature type="non-terminal residue" evidence="2">
    <location>
        <position position="1"/>
    </location>
</feature>
<organism evidence="2 3">
    <name type="scientific">Tribonema minus</name>
    <dbReference type="NCBI Taxonomy" id="303371"/>
    <lineage>
        <taxon>Eukaryota</taxon>
        <taxon>Sar</taxon>
        <taxon>Stramenopiles</taxon>
        <taxon>Ochrophyta</taxon>
        <taxon>PX clade</taxon>
        <taxon>Xanthophyceae</taxon>
        <taxon>Tribonematales</taxon>
        <taxon>Tribonemataceae</taxon>
        <taxon>Tribonema</taxon>
    </lineage>
</organism>
<evidence type="ECO:0000313" key="3">
    <source>
        <dbReference type="Proteomes" id="UP000664859"/>
    </source>
</evidence>
<accession>A0A836C9S5</accession>
<sequence length="124" mass="13272">VVEFLDAAAALRWLELPRAQPGGADESERLALFLNLYHLMVLHAYLLVGPPGGAIKWSSYLSGLSYEIGGDVLSLAELEHCVIRAAAAPAKQYPSKLLVPSEKYAFALSAVEPRVNFALCCGGS</sequence>
<comment type="caution">
    <text evidence="2">The sequence shown here is derived from an EMBL/GenBank/DDBJ whole genome shotgun (WGS) entry which is preliminary data.</text>
</comment>
<dbReference type="Pfam" id="PF04784">
    <property type="entry name" value="DUF547"/>
    <property type="match status" value="1"/>
</dbReference>
<evidence type="ECO:0000259" key="1">
    <source>
        <dbReference type="Pfam" id="PF04784"/>
    </source>
</evidence>
<dbReference type="AlphaFoldDB" id="A0A836C9S5"/>
<evidence type="ECO:0000313" key="2">
    <source>
        <dbReference type="EMBL" id="KAG5177879.1"/>
    </source>
</evidence>
<dbReference type="PANTHER" id="PTHR46361:SF3">
    <property type="entry name" value="ELECTRON CARRIER_ PROTEIN DISULFIDE OXIDOREDUCTASE"/>
    <property type="match status" value="1"/>
</dbReference>
<name>A0A836C9S5_9STRA</name>
<dbReference type="EMBL" id="JAFCMP010000521">
    <property type="protein sequence ID" value="KAG5177879.1"/>
    <property type="molecule type" value="Genomic_DNA"/>
</dbReference>
<feature type="non-terminal residue" evidence="2">
    <location>
        <position position="124"/>
    </location>
</feature>
<dbReference type="OrthoDB" id="418495at2759"/>